<feature type="domain" description="Aminopeptidase N-like N-terminal" evidence="3">
    <location>
        <begin position="162"/>
        <end position="353"/>
    </location>
</feature>
<name>A0AAD4NGP6_9BILA</name>
<dbReference type="GO" id="GO:0005737">
    <property type="term" value="C:cytoplasm"/>
    <property type="evidence" value="ECO:0007669"/>
    <property type="project" value="TreeGrafter"/>
</dbReference>
<dbReference type="GO" id="GO:0005615">
    <property type="term" value="C:extracellular space"/>
    <property type="evidence" value="ECO:0007669"/>
    <property type="project" value="TreeGrafter"/>
</dbReference>
<dbReference type="InterPro" id="IPR045357">
    <property type="entry name" value="Aminopeptidase_N-like_N"/>
</dbReference>
<dbReference type="InterPro" id="IPR027268">
    <property type="entry name" value="Peptidase_M4/M1_CTD_sf"/>
</dbReference>
<organism evidence="4 5">
    <name type="scientific">Ditylenchus destructor</name>
    <dbReference type="NCBI Taxonomy" id="166010"/>
    <lineage>
        <taxon>Eukaryota</taxon>
        <taxon>Metazoa</taxon>
        <taxon>Ecdysozoa</taxon>
        <taxon>Nematoda</taxon>
        <taxon>Chromadorea</taxon>
        <taxon>Rhabditida</taxon>
        <taxon>Tylenchina</taxon>
        <taxon>Tylenchomorpha</taxon>
        <taxon>Sphaerularioidea</taxon>
        <taxon>Anguinidae</taxon>
        <taxon>Anguininae</taxon>
        <taxon>Ditylenchus</taxon>
    </lineage>
</organism>
<dbReference type="InterPro" id="IPR050344">
    <property type="entry name" value="Peptidase_M1_aminopeptidases"/>
</dbReference>
<feature type="compositionally biased region" description="Polar residues" evidence="1">
    <location>
        <begin position="328"/>
        <end position="343"/>
    </location>
</feature>
<dbReference type="SUPFAM" id="SSF63737">
    <property type="entry name" value="Leukotriene A4 hydrolase N-terminal domain"/>
    <property type="match status" value="1"/>
</dbReference>
<keyword evidence="2" id="KW-0812">Transmembrane</keyword>
<comment type="caution">
    <text evidence="4">The sequence shown here is derived from an EMBL/GenBank/DDBJ whole genome shotgun (WGS) entry which is preliminary data.</text>
</comment>
<feature type="transmembrane region" description="Helical" evidence="2">
    <location>
        <begin position="12"/>
        <end position="32"/>
    </location>
</feature>
<feature type="region of interest" description="Disordered" evidence="1">
    <location>
        <begin position="322"/>
        <end position="343"/>
    </location>
</feature>
<dbReference type="Gene3D" id="1.10.390.10">
    <property type="entry name" value="Neutral Protease Domain 2"/>
    <property type="match status" value="1"/>
</dbReference>
<accession>A0AAD4NGP6</accession>
<keyword evidence="2" id="KW-1133">Transmembrane helix</keyword>
<dbReference type="PANTHER" id="PTHR11533:SF294">
    <property type="entry name" value="THYROTROPIN-RELEASING HORMONE-DEGRADING ECTOENZYME"/>
    <property type="match status" value="1"/>
</dbReference>
<protein>
    <submittedName>
        <fullName evidence="4">Matrix non-peptidase like protein 1</fullName>
    </submittedName>
</protein>
<dbReference type="AlphaFoldDB" id="A0AAD4NGP6"/>
<dbReference type="PANTHER" id="PTHR11533">
    <property type="entry name" value="PROTEASE M1 ZINC METALLOPROTEASE"/>
    <property type="match status" value="1"/>
</dbReference>
<evidence type="ECO:0000313" key="4">
    <source>
        <dbReference type="EMBL" id="KAI1729083.1"/>
    </source>
</evidence>
<proteinExistence type="predicted"/>
<dbReference type="InterPro" id="IPR042097">
    <property type="entry name" value="Aminopeptidase_N-like_N_sf"/>
</dbReference>
<evidence type="ECO:0000256" key="2">
    <source>
        <dbReference type="SAM" id="Phobius"/>
    </source>
</evidence>
<evidence type="ECO:0000259" key="3">
    <source>
        <dbReference type="Pfam" id="PF17900"/>
    </source>
</evidence>
<keyword evidence="2" id="KW-0472">Membrane</keyword>
<dbReference type="SUPFAM" id="SSF55486">
    <property type="entry name" value="Metalloproteases ('zincins'), catalytic domain"/>
    <property type="match status" value="1"/>
</dbReference>
<keyword evidence="5" id="KW-1185">Reference proteome</keyword>
<gene>
    <name evidence="4" type="ORF">DdX_01302</name>
</gene>
<evidence type="ECO:0000313" key="5">
    <source>
        <dbReference type="Proteomes" id="UP001201812"/>
    </source>
</evidence>
<sequence>MPPSKNSKYVFASIATALFVFFLFAILIVLLVRNRDASRKILNEAQYNISDSSTISQTAIPDTRTTTGDSTTWTTVRPEQESFKSDGRTTQIYLPSTISPIEEITVPTRSLHVPHCDIPSTYESACPSIKRLSSTNGDQNGLIHAFDQIRQSSVLLSDTFRPVEYALNLSITDKNQNILGGSLDLLAEIVLKETNTILLHAGGHVQFPDDGKFTLWECANGRLICVNSITRLTDKNLVVISLSESLKPGTAIRLSIDKFESEIVGNPGLVVQMPSKWEKDRAWIVSTHNNHANTSRFVFPGVDEPQVVAALKLCLQHPKDTFARSNMPKESSSDSSDGHATTTCFHESPNIPAQLFAFVLFDNLKQINTNPNTSRPVNEKTTIETFVGKHLHNEDCQWILDEASQTLNKMTSLTSMQYPLEKLTILSTPIPTDGTRALGLIQLKETWIEYPKYFFPHSLLVSQVVQQWVSNMITICDKCIQEGLASYLEWTVTSAESISDTQSNNISRRFHETRNRLLHSESAVRTNMASLSINSLKPTTNRCADRTALVFYMLEQAYGQQAIANFLAVLFLKFSWGRCINAEELSLAFRSVANADGVFESFLDQSHEMVDDYPVIHINFANSSLVVSQDIDSSNKTYVIPVEVVDDARKISKVLLNDTQIAIHRTAAYVVAQPNTYARHIYNVENYAKLVDCVGDRGEDRCPSISRDSLANTFNDLCWALLHNRLNEADKTTQWRAVFERLVAHGNVVQGDCACCMEKQGAAKAQCRWTWRDRCSKITLLNAI</sequence>
<dbReference type="EMBL" id="JAKKPZ010000001">
    <property type="protein sequence ID" value="KAI1729083.1"/>
    <property type="molecule type" value="Genomic_DNA"/>
</dbReference>
<dbReference type="GO" id="GO:0016020">
    <property type="term" value="C:membrane"/>
    <property type="evidence" value="ECO:0007669"/>
    <property type="project" value="TreeGrafter"/>
</dbReference>
<dbReference type="Pfam" id="PF17900">
    <property type="entry name" value="Peptidase_M1_N"/>
    <property type="match status" value="1"/>
</dbReference>
<dbReference type="Gene3D" id="2.60.40.1730">
    <property type="entry name" value="tricorn interacting facor f3 domain"/>
    <property type="match status" value="1"/>
</dbReference>
<dbReference type="Proteomes" id="UP001201812">
    <property type="component" value="Unassembled WGS sequence"/>
</dbReference>
<evidence type="ECO:0000256" key="1">
    <source>
        <dbReference type="SAM" id="MobiDB-lite"/>
    </source>
</evidence>
<reference evidence="4" key="1">
    <citation type="submission" date="2022-01" db="EMBL/GenBank/DDBJ databases">
        <title>Genome Sequence Resource for Two Populations of Ditylenchus destructor, the Migratory Endoparasitic Phytonematode.</title>
        <authorList>
            <person name="Zhang H."/>
            <person name="Lin R."/>
            <person name="Xie B."/>
        </authorList>
    </citation>
    <scope>NUCLEOTIDE SEQUENCE</scope>
    <source>
        <strain evidence="4">BazhouSP</strain>
    </source>
</reference>